<dbReference type="EMBL" id="FOLG01000002">
    <property type="protein sequence ID" value="SFC11461.1"/>
    <property type="molecule type" value="Genomic_DNA"/>
</dbReference>
<dbReference type="InterPro" id="IPR036390">
    <property type="entry name" value="WH_DNA-bd_sf"/>
</dbReference>
<dbReference type="InterPro" id="IPR043129">
    <property type="entry name" value="ATPase_NBD"/>
</dbReference>
<sequence length="423" mass="45246">MIPVEPLSVERLTAPPEGCGPIVSPRETAPVPLRQQVFECVRSQGQISRIDVAKRLNVSPASVSTLVADLLGGGLLKEVEAPRDPGSRGRPPVALRVRAEAGYVAGIKLGDMIHTGIIMDFAGSPVAEASLSRTSVRTDLDLLVEEAGALLSQLLRKAGMERNELSAVGVGMPGMVDTRRGVALWSPIIRGNDLPVAELMSERMGLPVVADNDANLVTLAELWFGAGRALSDFVVITLEYGVGMGLVMDHRVYRGAHSVGMEIGHTKVQPDGALCRCGQRGCLEAYVSDYALVREASIALDMHRSASGSAQVILESLFDQAKAGNEAARTIFRRAGRFLAAGISNVINLFDPSLVILSGARMKYDYLYAEDVLREVHTMTLNRSRTLPRIEINAWGDLVWARGAATLALAAQTEQRCGAEAGG</sequence>
<dbReference type="AlphaFoldDB" id="A0A1I1GIW7"/>
<keyword evidence="2" id="KW-0808">Transferase</keyword>
<evidence type="ECO:0000256" key="1">
    <source>
        <dbReference type="ARBA" id="ARBA00006479"/>
    </source>
</evidence>
<accession>A0A1I1GIW7</accession>
<dbReference type="Pfam" id="PF00480">
    <property type="entry name" value="ROK"/>
    <property type="match status" value="1"/>
</dbReference>
<dbReference type="GO" id="GO:0016301">
    <property type="term" value="F:kinase activity"/>
    <property type="evidence" value="ECO:0007669"/>
    <property type="project" value="UniProtKB-KW"/>
</dbReference>
<dbReference type="InterPro" id="IPR036388">
    <property type="entry name" value="WH-like_DNA-bd_sf"/>
</dbReference>
<organism evidence="2 3">
    <name type="scientific">Tropicimonas isoalkanivorans</name>
    <dbReference type="NCBI Taxonomy" id="441112"/>
    <lineage>
        <taxon>Bacteria</taxon>
        <taxon>Pseudomonadati</taxon>
        <taxon>Pseudomonadota</taxon>
        <taxon>Alphaproteobacteria</taxon>
        <taxon>Rhodobacterales</taxon>
        <taxon>Roseobacteraceae</taxon>
        <taxon>Tropicimonas</taxon>
    </lineage>
</organism>
<proteinExistence type="inferred from homology"/>
<dbReference type="SUPFAM" id="SSF53067">
    <property type="entry name" value="Actin-like ATPase domain"/>
    <property type="match status" value="1"/>
</dbReference>
<protein>
    <submittedName>
        <fullName evidence="2">Sugar kinase of the NBD/HSP70 family, may contain an N-terminal HTH domain</fullName>
    </submittedName>
</protein>
<dbReference type="STRING" id="441112.SAMN04488094_102594"/>
<dbReference type="Gene3D" id="3.30.420.40">
    <property type="match status" value="2"/>
</dbReference>
<dbReference type="PANTHER" id="PTHR18964">
    <property type="entry name" value="ROK (REPRESSOR, ORF, KINASE) FAMILY"/>
    <property type="match status" value="1"/>
</dbReference>
<dbReference type="Gene3D" id="1.10.10.10">
    <property type="entry name" value="Winged helix-like DNA-binding domain superfamily/Winged helix DNA-binding domain"/>
    <property type="match status" value="1"/>
</dbReference>
<dbReference type="InterPro" id="IPR000600">
    <property type="entry name" value="ROK"/>
</dbReference>
<dbReference type="Proteomes" id="UP000198728">
    <property type="component" value="Unassembled WGS sequence"/>
</dbReference>
<comment type="similarity">
    <text evidence="1">Belongs to the ROK (NagC/XylR) family.</text>
</comment>
<dbReference type="OrthoDB" id="9810372at2"/>
<keyword evidence="3" id="KW-1185">Reference proteome</keyword>
<dbReference type="PANTHER" id="PTHR18964:SF149">
    <property type="entry name" value="BIFUNCTIONAL UDP-N-ACETYLGLUCOSAMINE 2-EPIMERASE_N-ACETYLMANNOSAMINE KINASE"/>
    <property type="match status" value="1"/>
</dbReference>
<evidence type="ECO:0000313" key="3">
    <source>
        <dbReference type="Proteomes" id="UP000198728"/>
    </source>
</evidence>
<dbReference type="SUPFAM" id="SSF46785">
    <property type="entry name" value="Winged helix' DNA-binding domain"/>
    <property type="match status" value="1"/>
</dbReference>
<keyword evidence="2" id="KW-0418">Kinase</keyword>
<reference evidence="2 3" key="1">
    <citation type="submission" date="2016-10" db="EMBL/GenBank/DDBJ databases">
        <authorList>
            <person name="de Groot N.N."/>
        </authorList>
    </citation>
    <scope>NUCLEOTIDE SEQUENCE [LARGE SCALE GENOMIC DNA]</scope>
    <source>
        <strain evidence="2 3">DSM 19548</strain>
    </source>
</reference>
<name>A0A1I1GIW7_9RHOB</name>
<evidence type="ECO:0000313" key="2">
    <source>
        <dbReference type="EMBL" id="SFC11461.1"/>
    </source>
</evidence>
<dbReference type="CDD" id="cd24073">
    <property type="entry name" value="ASKHA_ATPase_ROK_CYANR"/>
    <property type="match status" value="1"/>
</dbReference>
<gene>
    <name evidence="2" type="ORF">SAMN04488094_102594</name>
</gene>